<dbReference type="HAMAP" id="MF_00197">
    <property type="entry name" value="DAP_epimerase"/>
    <property type="match status" value="1"/>
</dbReference>
<evidence type="ECO:0000256" key="4">
    <source>
        <dbReference type="NCBIfam" id="TIGR00652"/>
    </source>
</evidence>
<comment type="subcellular location">
    <subcellularLocation>
        <location evidence="3">Cytoplasm</location>
    </subcellularLocation>
</comment>
<evidence type="ECO:0000313" key="5">
    <source>
        <dbReference type="EMBL" id="QUV94186.1"/>
    </source>
</evidence>
<feature type="binding site" evidence="3">
    <location>
        <position position="170"/>
    </location>
    <ligand>
        <name>substrate</name>
    </ligand>
</feature>
<dbReference type="PANTHER" id="PTHR31689">
    <property type="entry name" value="DIAMINOPIMELATE EPIMERASE, CHLOROPLASTIC"/>
    <property type="match status" value="1"/>
</dbReference>
<feature type="binding site" evidence="3">
    <location>
        <position position="12"/>
    </location>
    <ligand>
        <name>substrate</name>
    </ligand>
</feature>
<dbReference type="EMBL" id="CP072642">
    <property type="protein sequence ID" value="QUV94186.1"/>
    <property type="molecule type" value="Genomic_DNA"/>
</dbReference>
<dbReference type="EC" id="5.1.1.7" evidence="3 4"/>
<feature type="binding site" evidence="3">
    <location>
        <begin position="231"/>
        <end position="232"/>
    </location>
    <ligand>
        <name>substrate</name>
    </ligand>
</feature>
<comment type="catalytic activity">
    <reaction evidence="3">
        <text>(2S,6S)-2,6-diaminopimelate = meso-2,6-diaminopimelate</text>
        <dbReference type="Rhea" id="RHEA:15393"/>
        <dbReference type="ChEBI" id="CHEBI:57609"/>
        <dbReference type="ChEBI" id="CHEBI:57791"/>
        <dbReference type="EC" id="5.1.1.7"/>
    </reaction>
</comment>
<evidence type="ECO:0000256" key="3">
    <source>
        <dbReference type="HAMAP-Rule" id="MF_00197"/>
    </source>
</evidence>
<sequence>MLILHKLHGLGNDFLVFPLGQPAADTFLKHLEVFVPKLCHRHQGIGADGVIGIEALTSDDADYRMVLWNADGSRAEMSGNGLRCVAACIRRVTNWEKRELRVMTDIGVRVVRFLAAEGLETRCAIQMGMPVFDPGRIPFRAEPALHPPLVDVALDVGEETVRATVLSMGNPHCTLFVSSLDTAPVELLGPQLERHPAFPNRTNVEFVQVLDRHTLEARFWERGVGRTAASGTGACAAAVAAMLKHLVERQVTVATEQGSLEVAWDAFSGEVTLTGSAHYIGQVAWALPDLDASAADA</sequence>
<feature type="site" description="Could be important to modulate the pK values of the two catalytic cysteine residues" evidence="3">
    <location>
        <position position="172"/>
    </location>
</feature>
<feature type="site" description="Could be important to modulate the pK values of the two catalytic cysteine residues" evidence="3">
    <location>
        <position position="221"/>
    </location>
</feature>
<dbReference type="Pfam" id="PF01678">
    <property type="entry name" value="DAP_epimerase"/>
    <property type="match status" value="2"/>
</dbReference>
<keyword evidence="6" id="KW-1185">Reference proteome</keyword>
<dbReference type="InterPro" id="IPR001653">
    <property type="entry name" value="DAP_epimerase_DapF"/>
</dbReference>
<name>A0ABX8B532_9BACT</name>
<organism evidence="5 6">
    <name type="scientific">Chloracidobacterium sp. N</name>
    <dbReference type="NCBI Taxonomy" id="2821540"/>
    <lineage>
        <taxon>Bacteria</taxon>
        <taxon>Pseudomonadati</taxon>
        <taxon>Acidobacteriota</taxon>
        <taxon>Terriglobia</taxon>
        <taxon>Terriglobales</taxon>
        <taxon>Acidobacteriaceae</taxon>
        <taxon>Chloracidobacterium</taxon>
        <taxon>Chloracidobacterium aggregatum</taxon>
    </lineage>
</organism>
<dbReference type="SUPFAM" id="SSF54506">
    <property type="entry name" value="Diaminopimelate epimerase-like"/>
    <property type="match status" value="2"/>
</dbReference>
<comment type="function">
    <text evidence="3">Catalyzes the stereoinversion of LL-2,6-diaminopimelate (L,L-DAP) to meso-diaminopimelate (meso-DAP), a precursor of L-lysine and an essential component of the bacterial peptidoglycan.</text>
</comment>
<keyword evidence="3" id="KW-0963">Cytoplasm</keyword>
<dbReference type="Gene3D" id="3.10.310.10">
    <property type="entry name" value="Diaminopimelate Epimerase, Chain A, domain 1"/>
    <property type="match status" value="2"/>
</dbReference>
<evidence type="ECO:0000256" key="1">
    <source>
        <dbReference type="ARBA" id="ARBA00010219"/>
    </source>
</evidence>
<dbReference type="NCBIfam" id="TIGR00652">
    <property type="entry name" value="DapF"/>
    <property type="match status" value="1"/>
</dbReference>
<evidence type="ECO:0000256" key="2">
    <source>
        <dbReference type="ARBA" id="ARBA00023235"/>
    </source>
</evidence>
<evidence type="ECO:0000313" key="6">
    <source>
        <dbReference type="Proteomes" id="UP000677668"/>
    </source>
</evidence>
<dbReference type="PANTHER" id="PTHR31689:SF0">
    <property type="entry name" value="DIAMINOPIMELATE EPIMERASE"/>
    <property type="match status" value="1"/>
</dbReference>
<feature type="binding site" evidence="3">
    <location>
        <begin position="221"/>
        <end position="222"/>
    </location>
    <ligand>
        <name>substrate</name>
    </ligand>
</feature>
<feature type="binding site" evidence="3">
    <location>
        <begin position="79"/>
        <end position="80"/>
    </location>
    <ligand>
        <name>substrate</name>
    </ligand>
</feature>
<keyword evidence="2 3" id="KW-0413">Isomerase</keyword>
<comment type="subunit">
    <text evidence="3">Homodimer.</text>
</comment>
<comment type="similarity">
    <text evidence="1 3">Belongs to the diaminopimelate epimerase family.</text>
</comment>
<gene>
    <name evidence="3" type="primary">dapF</name>
    <name evidence="5" type="ORF">J8C05_01645</name>
</gene>
<proteinExistence type="inferred from homology"/>
<accession>A0ABX8B532</accession>
<keyword evidence="3" id="KW-0457">Lysine biosynthesis</keyword>
<feature type="binding site" evidence="3">
    <location>
        <position position="69"/>
    </location>
    <ligand>
        <name>substrate</name>
    </ligand>
</feature>
<feature type="binding site" evidence="3">
    <location>
        <position position="203"/>
    </location>
    <ligand>
        <name>substrate</name>
    </ligand>
</feature>
<dbReference type="Proteomes" id="UP000677668">
    <property type="component" value="Chromosome 1"/>
</dbReference>
<dbReference type="RefSeq" id="WP_211422497.1">
    <property type="nucleotide sequence ID" value="NZ_CP072642.1"/>
</dbReference>
<keyword evidence="3" id="KW-0028">Amino-acid biosynthesis</keyword>
<dbReference type="GO" id="GO:0008837">
    <property type="term" value="F:diaminopimelate epimerase activity"/>
    <property type="evidence" value="ECO:0007669"/>
    <property type="project" value="UniProtKB-EC"/>
</dbReference>
<comment type="pathway">
    <text evidence="3">Amino-acid biosynthesis; L-lysine biosynthesis via DAP pathway; DL-2,6-diaminopimelate from LL-2,6-diaminopimelate: step 1/1.</text>
</comment>
<comment type="caution">
    <text evidence="3">Lacks conserved residue(s) required for the propagation of feature annotation.</text>
</comment>
<protein>
    <recommendedName>
        <fullName evidence="3 4">Diaminopimelate epimerase</fullName>
        <shortName evidence="3">DAP epimerase</shortName>
        <ecNumber evidence="3 4">5.1.1.7</ecNumber>
    </recommendedName>
    <alternativeName>
        <fullName evidence="3">PLP-independent amino acid racemase</fullName>
    </alternativeName>
</protein>
<reference evidence="5 6" key="1">
    <citation type="submission" date="2021-03" db="EMBL/GenBank/DDBJ databases">
        <title>Genomic and phenotypic characterization of Chloracidobacterium isolates provides evidence for multiple species.</title>
        <authorList>
            <person name="Saini M.K."/>
            <person name="Costas A.M.G."/>
            <person name="Tank M."/>
            <person name="Bryant D.A."/>
        </authorList>
    </citation>
    <scope>NUCLEOTIDE SEQUENCE [LARGE SCALE GENOMIC DNA]</scope>
    <source>
        <strain evidence="5 6">N</strain>
    </source>
</reference>